<accession>A0A1H5VEU1</accession>
<dbReference type="Proteomes" id="UP000236731">
    <property type="component" value="Unassembled WGS sequence"/>
</dbReference>
<proteinExistence type="predicted"/>
<dbReference type="OrthoDB" id="1391234at2"/>
<protein>
    <submittedName>
        <fullName evidence="2">Tetratricopeptide repeat-containing protein</fullName>
    </submittedName>
</protein>
<keyword evidence="1" id="KW-0802">TPR repeat</keyword>
<dbReference type="InterPro" id="IPR019734">
    <property type="entry name" value="TPR_rpt"/>
</dbReference>
<dbReference type="RefSeq" id="WP_103905489.1">
    <property type="nucleotide sequence ID" value="NZ_CP049246.1"/>
</dbReference>
<dbReference type="SMART" id="SM00028">
    <property type="entry name" value="TPR"/>
    <property type="match status" value="4"/>
</dbReference>
<dbReference type="PROSITE" id="PS50005">
    <property type="entry name" value="TPR"/>
    <property type="match status" value="1"/>
</dbReference>
<dbReference type="EMBL" id="FNUT01000003">
    <property type="protein sequence ID" value="SEF85783.1"/>
    <property type="molecule type" value="Genomic_DNA"/>
</dbReference>
<dbReference type="InterPro" id="IPR011990">
    <property type="entry name" value="TPR-like_helical_dom_sf"/>
</dbReference>
<evidence type="ECO:0000313" key="2">
    <source>
        <dbReference type="EMBL" id="SEF85783.1"/>
    </source>
</evidence>
<evidence type="ECO:0000256" key="1">
    <source>
        <dbReference type="PROSITE-ProRule" id="PRU00339"/>
    </source>
</evidence>
<sequence>MNYDDLEQLFYSGELAACIDGCVHYLIDHPGDVEVIFLLAVAKHDLAYPNGHEAVYETLQAEVIPLLRSMIPLEPENPRARFNILNYILGNEYDLFQIARPKKHVTAENKDEFIGYAKDLIAVKEHAVYGYDFLIRIHESLGDDEELLLALDQAIAFFDVFFKHERDIKDRNISITWMKKIYLLDRNKDLAMESNILEIIETGLPRFVSGHAGQYFDLAEIAQEHNNFDLALKILLKVVRGDDENDQIQEGLVKWHQRFSDLIDKGFHPTDVLYFQLLVERAYPERLQIAEDYYYQHALEIIQRYPNTYGAFHFAGTYLYEQGDFDQAVSYFRNALAIQQQVTTWRRMVESRFLANGTLEEQVPQFKDIPRDLYNEGVNLDAFLKNMEESAVKEALRNLDVMIYQQSFEAFRKYFEEDKYESDLFGDEHCWAMCCNNLAIAYTAQGNYHDAVEVAQEGLKHAEFQELHYSLVEAAIESNDYLTAQEALQTYFDQYNQETASYYKYLQMQANLVIVNHQLGDEETELNHAKDLLFAIYDHYQENPDISDYDFRDFEAAKNTIETLLYQEYEHKPAAVRQQYYEEIAAKYPDEANPQYNLMQIYNEQEDYQQVNRAARLYMENKQAFLINDFDKAKTLYMIVKSHFLIGQYREGAALFSEYDSFVEQSLESTEYVIWLSYGVKLLSKSGDLEGMESLVSHFQSIYNQENWSYDSDSEGVYLAQATALYQHGNLKEAHKVLDYVLSFDDHDKIADHYKQTWKKPGFLSKFGF</sequence>
<gene>
    <name evidence="2" type="ORF">SAMN05421877_103112</name>
</gene>
<dbReference type="AlphaFoldDB" id="A0A1H5VEU1"/>
<dbReference type="SUPFAM" id="SSF48452">
    <property type="entry name" value="TPR-like"/>
    <property type="match status" value="1"/>
</dbReference>
<evidence type="ECO:0000313" key="3">
    <source>
        <dbReference type="Proteomes" id="UP000236731"/>
    </source>
</evidence>
<keyword evidence="3" id="KW-1185">Reference proteome</keyword>
<reference evidence="3" key="1">
    <citation type="submission" date="2016-10" db="EMBL/GenBank/DDBJ databases">
        <authorList>
            <person name="Varghese N."/>
            <person name="Submissions S."/>
        </authorList>
    </citation>
    <scope>NUCLEOTIDE SEQUENCE [LARGE SCALE GENOMIC DNA]</scope>
    <source>
        <strain evidence="3">DSM 22361</strain>
    </source>
</reference>
<feature type="repeat" description="TPR" evidence="1">
    <location>
        <begin position="309"/>
        <end position="342"/>
    </location>
</feature>
<name>A0A1H5VEU1_9SPHI</name>
<dbReference type="Gene3D" id="1.25.40.10">
    <property type="entry name" value="Tetratricopeptide repeat domain"/>
    <property type="match status" value="3"/>
</dbReference>
<organism evidence="2 3">
    <name type="scientific">Sphingobacterium lactis</name>
    <dbReference type="NCBI Taxonomy" id="797291"/>
    <lineage>
        <taxon>Bacteria</taxon>
        <taxon>Pseudomonadati</taxon>
        <taxon>Bacteroidota</taxon>
        <taxon>Sphingobacteriia</taxon>
        <taxon>Sphingobacteriales</taxon>
        <taxon>Sphingobacteriaceae</taxon>
        <taxon>Sphingobacterium</taxon>
    </lineage>
</organism>
<dbReference type="Pfam" id="PF13374">
    <property type="entry name" value="TPR_10"/>
    <property type="match status" value="2"/>
</dbReference>